<dbReference type="PATRIC" id="fig|272562.8.peg.1351"/>
<reference evidence="1 2" key="1">
    <citation type="journal article" date="2001" name="J. Bacteriol.">
        <title>Genome sequence and comparative analysis of the solvent-producing bacterium Clostridium acetobutylicum.</title>
        <authorList>
            <person name="Nolling J."/>
            <person name="Breton G."/>
            <person name="Omelchenko M.V."/>
            <person name="Makarova K.S."/>
            <person name="Zeng Q."/>
            <person name="Gibson R."/>
            <person name="Lee H.M."/>
            <person name="Dubois J."/>
            <person name="Qiu D."/>
            <person name="Hitti J."/>
            <person name="Wolf Y.I."/>
            <person name="Tatusov R.L."/>
            <person name="Sabathe F."/>
            <person name="Doucette-Stamm L."/>
            <person name="Soucaille P."/>
            <person name="Daly M.J."/>
            <person name="Bennett G.N."/>
            <person name="Koonin E.V."/>
            <person name="Smith D.R."/>
        </authorList>
    </citation>
    <scope>NUCLEOTIDE SEQUENCE [LARGE SCALE GENOMIC DNA]</scope>
    <source>
        <strain evidence="2">ATCC 824 / DSM 792 / JCM 1419 / LMG 5710 / VKM B-1787</strain>
    </source>
</reference>
<dbReference type="GeneID" id="44997656"/>
<dbReference type="AlphaFoldDB" id="Q97JX7"/>
<dbReference type="RefSeq" id="WP_010964459.1">
    <property type="nucleotide sequence ID" value="NC_003030.1"/>
</dbReference>
<name>Q97JX7_CLOAB</name>
<dbReference type="HOGENOM" id="CLU_2272422_0_0_9"/>
<dbReference type="STRING" id="272562.CA_C1146"/>
<keyword evidence="2" id="KW-1185">Reference proteome</keyword>
<accession>Q97JX7</accession>
<gene>
    <name evidence="1" type="ordered locus">CA_C1146</name>
</gene>
<organism evidence="1 2">
    <name type="scientific">Clostridium acetobutylicum (strain ATCC 824 / DSM 792 / JCM 1419 / IAM 19013 / LMG 5710 / NBRC 13948 / NRRL B-527 / VKM B-1787 / 2291 / W)</name>
    <dbReference type="NCBI Taxonomy" id="272562"/>
    <lineage>
        <taxon>Bacteria</taxon>
        <taxon>Bacillati</taxon>
        <taxon>Bacillota</taxon>
        <taxon>Clostridia</taxon>
        <taxon>Eubacteriales</taxon>
        <taxon>Clostridiaceae</taxon>
        <taxon>Clostridium</taxon>
    </lineage>
</organism>
<dbReference type="EMBL" id="AE001437">
    <property type="protein sequence ID" value="AAK79118.1"/>
    <property type="molecule type" value="Genomic_DNA"/>
</dbReference>
<protein>
    <submittedName>
        <fullName evidence="1">Uncharacterized protein</fullName>
    </submittedName>
</protein>
<dbReference type="Proteomes" id="UP000000814">
    <property type="component" value="Chromosome"/>
</dbReference>
<proteinExistence type="predicted"/>
<evidence type="ECO:0000313" key="2">
    <source>
        <dbReference type="Proteomes" id="UP000000814"/>
    </source>
</evidence>
<dbReference type="PIR" id="C97041">
    <property type="entry name" value="C97041"/>
</dbReference>
<evidence type="ECO:0000313" key="1">
    <source>
        <dbReference type="EMBL" id="AAK79118.1"/>
    </source>
</evidence>
<sequence length="102" mass="12351">MNTFKELFNFVKTYDKAEDNNKMTKKEQREFIKKEIKRIMEDVLTKSITEVKILRRDKFGFKVKYFNNGMGTEDYLKITFSMATYKAYVYDGKIELEFRVLE</sequence>
<dbReference type="KEGG" id="cac:CA_C1146"/>